<dbReference type="EMBL" id="JACSEA010000002">
    <property type="protein sequence ID" value="KAF7408402.1"/>
    <property type="molecule type" value="Genomic_DNA"/>
</dbReference>
<feature type="region of interest" description="Disordered" evidence="1">
    <location>
        <begin position="80"/>
        <end position="107"/>
    </location>
</feature>
<evidence type="ECO:0000256" key="1">
    <source>
        <dbReference type="SAM" id="MobiDB-lite"/>
    </source>
</evidence>
<feature type="compositionally biased region" description="Polar residues" evidence="1">
    <location>
        <begin position="93"/>
        <end position="107"/>
    </location>
</feature>
<dbReference type="AlphaFoldDB" id="A0A834KM43"/>
<feature type="compositionally biased region" description="Pro residues" evidence="1">
    <location>
        <begin position="27"/>
        <end position="49"/>
    </location>
</feature>
<protein>
    <submittedName>
        <fullName evidence="2">Uncharacterized protein</fullName>
    </submittedName>
</protein>
<gene>
    <name evidence="2" type="ORF">HZH66_002939</name>
</gene>
<proteinExistence type="predicted"/>
<keyword evidence="3" id="KW-1185">Reference proteome</keyword>
<name>A0A834KM43_VESVU</name>
<sequence length="107" mass="12000">MHCPKKSCLRAWPSVLSAIVCMKNQCDPPPSPSPPPTPPPPQSLPPASTPPNQTTLKREFTKKVGDLTEEERYPRSVRARRFTARNTRTSRSESTITWLSSFSRDPP</sequence>
<organism evidence="2 3">
    <name type="scientific">Vespula vulgaris</name>
    <name type="common">Yellow jacket</name>
    <name type="synonym">Wasp</name>
    <dbReference type="NCBI Taxonomy" id="7454"/>
    <lineage>
        <taxon>Eukaryota</taxon>
        <taxon>Metazoa</taxon>
        <taxon>Ecdysozoa</taxon>
        <taxon>Arthropoda</taxon>
        <taxon>Hexapoda</taxon>
        <taxon>Insecta</taxon>
        <taxon>Pterygota</taxon>
        <taxon>Neoptera</taxon>
        <taxon>Endopterygota</taxon>
        <taxon>Hymenoptera</taxon>
        <taxon>Apocrita</taxon>
        <taxon>Aculeata</taxon>
        <taxon>Vespoidea</taxon>
        <taxon>Vespidae</taxon>
        <taxon>Vespinae</taxon>
        <taxon>Vespula</taxon>
    </lineage>
</organism>
<dbReference type="Proteomes" id="UP000614350">
    <property type="component" value="Unassembled WGS sequence"/>
</dbReference>
<feature type="region of interest" description="Disordered" evidence="1">
    <location>
        <begin position="24"/>
        <end position="64"/>
    </location>
</feature>
<accession>A0A834KM43</accession>
<evidence type="ECO:0000313" key="2">
    <source>
        <dbReference type="EMBL" id="KAF7408402.1"/>
    </source>
</evidence>
<reference evidence="2" key="1">
    <citation type="journal article" date="2020" name="G3 (Bethesda)">
        <title>High-Quality Assemblies for Three Invasive Social Wasps from the &lt;i&gt;Vespula&lt;/i&gt; Genus.</title>
        <authorList>
            <person name="Harrop T.W.R."/>
            <person name="Guhlin J."/>
            <person name="McLaughlin G.M."/>
            <person name="Permina E."/>
            <person name="Stockwell P."/>
            <person name="Gilligan J."/>
            <person name="Le Lec M.F."/>
            <person name="Gruber M.A.M."/>
            <person name="Quinn O."/>
            <person name="Lovegrove M."/>
            <person name="Duncan E.J."/>
            <person name="Remnant E.J."/>
            <person name="Van Eeckhoven J."/>
            <person name="Graham B."/>
            <person name="Knapp R.A."/>
            <person name="Langford K.W."/>
            <person name="Kronenberg Z."/>
            <person name="Press M.O."/>
            <person name="Eacker S.M."/>
            <person name="Wilson-Rankin E.E."/>
            <person name="Purcell J."/>
            <person name="Lester P.J."/>
            <person name="Dearden P.K."/>
        </authorList>
    </citation>
    <scope>NUCLEOTIDE SEQUENCE</scope>
    <source>
        <strain evidence="2">Marl-1</strain>
    </source>
</reference>
<comment type="caution">
    <text evidence="2">The sequence shown here is derived from an EMBL/GenBank/DDBJ whole genome shotgun (WGS) entry which is preliminary data.</text>
</comment>
<evidence type="ECO:0000313" key="3">
    <source>
        <dbReference type="Proteomes" id="UP000614350"/>
    </source>
</evidence>